<evidence type="ECO:0000256" key="5">
    <source>
        <dbReference type="ARBA" id="ARBA00023136"/>
    </source>
</evidence>
<proteinExistence type="predicted"/>
<feature type="transmembrane region" description="Helical" evidence="6">
    <location>
        <begin position="255"/>
        <end position="281"/>
    </location>
</feature>
<feature type="transmembrane region" description="Helical" evidence="6">
    <location>
        <begin position="24"/>
        <end position="43"/>
    </location>
</feature>
<dbReference type="GO" id="GO:0005886">
    <property type="term" value="C:plasma membrane"/>
    <property type="evidence" value="ECO:0007669"/>
    <property type="project" value="UniProtKB-SubCell"/>
</dbReference>
<reference evidence="8" key="1">
    <citation type="submission" date="2020-07" db="EMBL/GenBank/DDBJ databases">
        <title>Vallitalea pronyensis genome.</title>
        <authorList>
            <person name="Postec A."/>
        </authorList>
    </citation>
    <scope>NUCLEOTIDE SEQUENCE</scope>
    <source>
        <strain evidence="8">FatNI3</strain>
    </source>
</reference>
<keyword evidence="3 6" id="KW-0812">Transmembrane</keyword>
<dbReference type="EMBL" id="CP058649">
    <property type="protein sequence ID" value="QUI23158.1"/>
    <property type="molecule type" value="Genomic_DNA"/>
</dbReference>
<feature type="transmembrane region" description="Helical" evidence="6">
    <location>
        <begin position="212"/>
        <end position="234"/>
    </location>
</feature>
<dbReference type="PANTHER" id="PTHR30294:SF29">
    <property type="entry name" value="MULTIDRUG ABC TRANSPORTER PERMEASE YBHS-RELATED"/>
    <property type="match status" value="1"/>
</dbReference>
<feature type="domain" description="ABC-2 type transporter transmembrane" evidence="7">
    <location>
        <begin position="25"/>
        <end position="395"/>
    </location>
</feature>
<feature type="transmembrane region" description="Helical" evidence="6">
    <location>
        <begin position="322"/>
        <end position="344"/>
    </location>
</feature>
<keyword evidence="4 6" id="KW-1133">Transmembrane helix</keyword>
<evidence type="ECO:0000256" key="1">
    <source>
        <dbReference type="ARBA" id="ARBA00004651"/>
    </source>
</evidence>
<dbReference type="PANTHER" id="PTHR30294">
    <property type="entry name" value="MEMBRANE COMPONENT OF ABC TRANSPORTER YHHJ-RELATED"/>
    <property type="match status" value="1"/>
</dbReference>
<dbReference type="KEGG" id="vpy:HZI73_13050"/>
<dbReference type="InterPro" id="IPR051449">
    <property type="entry name" value="ABC-2_transporter_component"/>
</dbReference>
<dbReference type="AlphaFoldDB" id="A0A8J8SHA1"/>
<dbReference type="RefSeq" id="WP_212693837.1">
    <property type="nucleotide sequence ID" value="NZ_CP058649.1"/>
</dbReference>
<feature type="transmembrane region" description="Helical" evidence="6">
    <location>
        <begin position="374"/>
        <end position="396"/>
    </location>
</feature>
<protein>
    <submittedName>
        <fullName evidence="8">ABC transporter permease</fullName>
    </submittedName>
</protein>
<accession>A0A8J8SHA1</accession>
<evidence type="ECO:0000259" key="7">
    <source>
        <dbReference type="Pfam" id="PF12698"/>
    </source>
</evidence>
<comment type="subcellular location">
    <subcellularLocation>
        <location evidence="1">Cell membrane</location>
        <topology evidence="1">Multi-pass membrane protein</topology>
    </subcellularLocation>
</comment>
<dbReference type="GO" id="GO:0140359">
    <property type="term" value="F:ABC-type transporter activity"/>
    <property type="evidence" value="ECO:0007669"/>
    <property type="project" value="InterPro"/>
</dbReference>
<sequence>MSKTFWGLCHKNIRDLLKQKKRNSLMFILPLTIIIVILMFFAGSDVEKSFLQPIKIGVVDQDKSFYSNALVENYKNNESFTDFIEITVGKDEIIHDFNAGQYDALIEIPQNFAEHLMHFEKVPVQVKVAYSDPLKAVLFKHVMESYEKFITSVQVGVELLYNEMEALNMSDREISIYNIEISYDLIMTALGRNRFFQYHEWVNIPSTTSVNYFFIAIMMMFLLYISVFIAIDLIRERENMCFRRLKIARVSIYEYLMSKLFMSTIFIGLFVLSWFVLLSFLTPLNLSGNTLYIVLYLLSCIMLAVSLAICISGLFKRDEGVVLVSHVFIFVNAIIGGSIIPLHYMPNILQRLAVFTPNYWMIKGMLYIESGYNIAYGMQIAGSFFIMSMVFIFIAYRSYQHESAI</sequence>
<evidence type="ECO:0000256" key="3">
    <source>
        <dbReference type="ARBA" id="ARBA00022692"/>
    </source>
</evidence>
<dbReference type="Gene3D" id="3.40.1710.10">
    <property type="entry name" value="abc type-2 transporter like domain"/>
    <property type="match status" value="1"/>
</dbReference>
<name>A0A8J8SHA1_9FIRM</name>
<evidence type="ECO:0000256" key="2">
    <source>
        <dbReference type="ARBA" id="ARBA00022475"/>
    </source>
</evidence>
<evidence type="ECO:0000256" key="4">
    <source>
        <dbReference type="ARBA" id="ARBA00022989"/>
    </source>
</evidence>
<keyword evidence="5 6" id="KW-0472">Membrane</keyword>
<evidence type="ECO:0000256" key="6">
    <source>
        <dbReference type="SAM" id="Phobius"/>
    </source>
</evidence>
<dbReference type="Proteomes" id="UP000683246">
    <property type="component" value="Chromosome"/>
</dbReference>
<dbReference type="Pfam" id="PF12698">
    <property type="entry name" value="ABC2_membrane_3"/>
    <property type="match status" value="1"/>
</dbReference>
<evidence type="ECO:0000313" key="9">
    <source>
        <dbReference type="Proteomes" id="UP000683246"/>
    </source>
</evidence>
<organism evidence="8 9">
    <name type="scientific">Vallitalea pronyensis</name>
    <dbReference type="NCBI Taxonomy" id="1348613"/>
    <lineage>
        <taxon>Bacteria</taxon>
        <taxon>Bacillati</taxon>
        <taxon>Bacillota</taxon>
        <taxon>Clostridia</taxon>
        <taxon>Lachnospirales</taxon>
        <taxon>Vallitaleaceae</taxon>
        <taxon>Vallitalea</taxon>
    </lineage>
</organism>
<dbReference type="InterPro" id="IPR013525">
    <property type="entry name" value="ABC2_TM"/>
</dbReference>
<keyword evidence="9" id="KW-1185">Reference proteome</keyword>
<gene>
    <name evidence="8" type="ORF">HZI73_13050</name>
</gene>
<keyword evidence="2" id="KW-1003">Cell membrane</keyword>
<feature type="transmembrane region" description="Helical" evidence="6">
    <location>
        <begin position="293"/>
        <end position="315"/>
    </location>
</feature>
<evidence type="ECO:0000313" key="8">
    <source>
        <dbReference type="EMBL" id="QUI23158.1"/>
    </source>
</evidence>